<organism evidence="8 9">
    <name type="scientific">Vandammella animalimorsus</name>
    <dbReference type="NCBI Taxonomy" id="2029117"/>
    <lineage>
        <taxon>Bacteria</taxon>
        <taxon>Pseudomonadati</taxon>
        <taxon>Pseudomonadota</taxon>
        <taxon>Betaproteobacteria</taxon>
        <taxon>Burkholderiales</taxon>
        <taxon>Comamonadaceae</taxon>
        <taxon>Vandammella</taxon>
    </lineage>
</organism>
<keyword evidence="4 6" id="KW-0472">Membrane</keyword>
<reference evidence="8 9" key="1">
    <citation type="submission" date="2017-08" db="EMBL/GenBank/DDBJ databases">
        <title>WGS of Clinical strains of the CDC Group NO-1 linked to zoonotic infections in humans.</title>
        <authorList>
            <person name="Bernier A.-M."/>
            <person name="Bernard K."/>
        </authorList>
    </citation>
    <scope>NUCLEOTIDE SEQUENCE [LARGE SCALE GENOMIC DNA]</scope>
    <source>
        <strain evidence="8 9">NML91-0035</strain>
    </source>
</reference>
<feature type="transmembrane region" description="Helical" evidence="6">
    <location>
        <begin position="41"/>
        <end position="66"/>
    </location>
</feature>
<keyword evidence="2 6" id="KW-0812">Transmembrane</keyword>
<keyword evidence="3 6" id="KW-1133">Transmembrane helix</keyword>
<dbReference type="GeneID" id="93872840"/>
<evidence type="ECO:0000256" key="3">
    <source>
        <dbReference type="ARBA" id="ARBA00022989"/>
    </source>
</evidence>
<evidence type="ECO:0000256" key="4">
    <source>
        <dbReference type="ARBA" id="ARBA00023136"/>
    </source>
</evidence>
<dbReference type="InterPro" id="IPR010817">
    <property type="entry name" value="HemY_N"/>
</dbReference>
<evidence type="ECO:0000256" key="5">
    <source>
        <dbReference type="SAM" id="MobiDB-lite"/>
    </source>
</evidence>
<name>A0A2A2T5V7_9BURK</name>
<comment type="caution">
    <text evidence="8">The sequence shown here is derived from an EMBL/GenBank/DDBJ whole genome shotgun (WGS) entry which is preliminary data.</text>
</comment>
<protein>
    <recommendedName>
        <fullName evidence="7">HemY N-terminal domain-containing protein</fullName>
    </recommendedName>
</protein>
<gene>
    <name evidence="8" type="ORF">CLI92_06845</name>
</gene>
<evidence type="ECO:0000313" key="8">
    <source>
        <dbReference type="EMBL" id="PAX16822.1"/>
    </source>
</evidence>
<evidence type="ECO:0000256" key="6">
    <source>
        <dbReference type="SAM" id="Phobius"/>
    </source>
</evidence>
<evidence type="ECO:0000256" key="1">
    <source>
        <dbReference type="ARBA" id="ARBA00004370"/>
    </source>
</evidence>
<dbReference type="Proteomes" id="UP000217780">
    <property type="component" value="Unassembled WGS sequence"/>
</dbReference>
<dbReference type="EMBL" id="NTBI01000005">
    <property type="protein sequence ID" value="PAX16822.1"/>
    <property type="molecule type" value="Genomic_DNA"/>
</dbReference>
<sequence length="207" mass="22391">MRSALWVLMLFASAVAAALFLSNNGATVTLFWFPYRVDMSLNLLLLLLALVFMLGLLLLYALVSVWRMPAEARLWREYRHDAAAHHAFVRAAEHFAQARWQQAAEEAAAVPPLLAQWEAQHAQSKAASADVQAHARLLAVSQQLQQAAQQRLQGSASATESPIAPIAPATPTPALLQAPRAQRAAAQTSPAAPGQGDWAGPPHEQPE</sequence>
<accession>A0A2A2T5V7</accession>
<comment type="subcellular location">
    <subcellularLocation>
        <location evidence="1">Membrane</location>
    </subcellularLocation>
</comment>
<dbReference type="AlphaFoldDB" id="A0A2A2T5V7"/>
<dbReference type="GO" id="GO:0016020">
    <property type="term" value="C:membrane"/>
    <property type="evidence" value="ECO:0007669"/>
    <property type="project" value="UniProtKB-SubCell"/>
</dbReference>
<feature type="domain" description="HemY N-terminal" evidence="7">
    <location>
        <begin position="27"/>
        <end position="129"/>
    </location>
</feature>
<evidence type="ECO:0000259" key="7">
    <source>
        <dbReference type="Pfam" id="PF07219"/>
    </source>
</evidence>
<dbReference type="Pfam" id="PF07219">
    <property type="entry name" value="HemY_N"/>
    <property type="match status" value="1"/>
</dbReference>
<evidence type="ECO:0000256" key="2">
    <source>
        <dbReference type="ARBA" id="ARBA00022692"/>
    </source>
</evidence>
<proteinExistence type="predicted"/>
<feature type="compositionally biased region" description="Low complexity" evidence="5">
    <location>
        <begin position="151"/>
        <end position="196"/>
    </location>
</feature>
<evidence type="ECO:0000313" key="9">
    <source>
        <dbReference type="Proteomes" id="UP000217780"/>
    </source>
</evidence>
<feature type="region of interest" description="Disordered" evidence="5">
    <location>
        <begin position="151"/>
        <end position="207"/>
    </location>
</feature>
<dbReference type="RefSeq" id="WP_095541996.1">
    <property type="nucleotide sequence ID" value="NZ_NSJC01000004.1"/>
</dbReference>